<dbReference type="AlphaFoldDB" id="A0A1D3TDL0"/>
<gene>
    <name evidence="3" type="primary">PmUG01_13053700</name>
    <name evidence="3" type="ORF">PMUG01_13053700</name>
</gene>
<organism evidence="3 4">
    <name type="scientific">Plasmodium malariae</name>
    <dbReference type="NCBI Taxonomy" id="5858"/>
    <lineage>
        <taxon>Eukaryota</taxon>
        <taxon>Sar</taxon>
        <taxon>Alveolata</taxon>
        <taxon>Apicomplexa</taxon>
        <taxon>Aconoidasida</taxon>
        <taxon>Haemosporida</taxon>
        <taxon>Plasmodiidae</taxon>
        <taxon>Plasmodium</taxon>
        <taxon>Plasmodium (Plasmodium)</taxon>
    </lineage>
</organism>
<keyword evidence="4" id="KW-1185">Reference proteome</keyword>
<accession>A0A1D3TDL0</accession>
<keyword evidence="1" id="KW-1133">Transmembrane helix</keyword>
<dbReference type="CDD" id="cd07302">
    <property type="entry name" value="CHD"/>
    <property type="match status" value="1"/>
</dbReference>
<dbReference type="EMBL" id="LT594634">
    <property type="protein sequence ID" value="SCP02890.1"/>
    <property type="molecule type" value="Genomic_DNA"/>
</dbReference>
<evidence type="ECO:0000313" key="4">
    <source>
        <dbReference type="Proteomes" id="UP000219813"/>
    </source>
</evidence>
<dbReference type="OMA" id="CDFYGGS"/>
<evidence type="ECO:0000313" key="3">
    <source>
        <dbReference type="EMBL" id="SCP02890.1"/>
    </source>
</evidence>
<dbReference type="RefSeq" id="XP_028863922.1">
    <property type="nucleotide sequence ID" value="XM_029007543.1"/>
</dbReference>
<dbReference type="Pfam" id="PF00211">
    <property type="entry name" value="Guanylate_cyc"/>
    <property type="match status" value="1"/>
</dbReference>
<dbReference type="KEGG" id="pmal:PMUG01_13053700"/>
<dbReference type="InterPro" id="IPR029787">
    <property type="entry name" value="Nucleotide_cyclase"/>
</dbReference>
<dbReference type="VEuPathDB" id="PlasmoDB:PmUG01_13053700"/>
<sequence length="892" mass="106106">MPDLTQIYARDIIPNEKLKRFFLKCRSKEKVLYSFTSENETIYEGKIQKKDLNILKYNNIYIRSLTKKFFKFFNLLYLFFVIFSKDILYVLLDKKYDVLSDFLITLLILCCCVEIIINFLVEESYTFYFIFFDVVSLILLLFDLFTFEKYLLDVLCSSIKSLYGLKKIDNEGIFHLLQLFKALRVTKVYRLIITFIRKHTKEKYKHRNEWNFEKVESMQNRTNLKESLKFTNKMHLALIKRYFMSLFLVMLSYLFIEAVSISKWQMGSMDYFIYNLDLISFEDYYESEFLKAIYYYSTIQKDKNDAEYLISLKSKRKLQNFINKKEINLREGGKQTLWDFTHLPYSELMKFINMNIPNGTKKDEEEIVLNDTIKELNELRFYEVKVYKIKDFTFYINIKKIIKKEIKNSAFFKILVILFSFIVLFYFTSELNVLLFPIEGILKKLKLMKSNPTLALEMQEELLNHELDNILRNSKLKRKSINENYEILKMEENLMKLGTLMLLGFGEAGAKIISKNINEQERVNLLINGEVVYSVFSFCDIRNFTEITEILKEKIMIFINLVAKIIHECCDFYGGSINKNIGDAFLLVWKYKKEDFSNKKRNFLESKYSTTQNKNYEDLSEKENINRICDLAFLSTVQTLIKLQQSEKIYLFLKNEKIDDLIHKNGIELSFGLHFGWAIEGAIGSSYKIDLSYLSENVNIASRLQDISKIYKNNIVISGDFYDNLSDNFKKSLRKIDKVQLKGCRNPINLYTFDLHLNKLQKKNKLDAFDLTSDMDIKMIKVLEDIKKKTERRKRKKEVSNLNYNLYKEYEQSSDIQLIKVKFPDEYSNLFEKSLDLYLSGNWNESKNILEHLKKSFTMDDNIVHQLLSFMSTSNFSAPYDWCGYRKFLQKS</sequence>
<dbReference type="GO" id="GO:0009190">
    <property type="term" value="P:cyclic nucleotide biosynthetic process"/>
    <property type="evidence" value="ECO:0007669"/>
    <property type="project" value="InterPro"/>
</dbReference>
<protein>
    <submittedName>
        <fullName evidence="3">Adenylyl cyclase alpha, putative</fullName>
    </submittedName>
</protein>
<feature type="transmembrane region" description="Helical" evidence="1">
    <location>
        <begin position="127"/>
        <end position="147"/>
    </location>
</feature>
<keyword evidence="1" id="KW-0812">Transmembrane</keyword>
<feature type="transmembrane region" description="Helical" evidence="1">
    <location>
        <begin position="410"/>
        <end position="428"/>
    </location>
</feature>
<keyword evidence="1" id="KW-0472">Membrane</keyword>
<evidence type="ECO:0000256" key="1">
    <source>
        <dbReference type="SAM" id="Phobius"/>
    </source>
</evidence>
<evidence type="ECO:0000259" key="2">
    <source>
        <dbReference type="PROSITE" id="PS50125"/>
    </source>
</evidence>
<dbReference type="PANTHER" id="PTHR43336">
    <property type="entry name" value="OXYGEN SENSOR HISTIDINE KINASE RESPONSE REGULATOR DEVS/DOSS"/>
    <property type="match status" value="1"/>
</dbReference>
<feature type="domain" description="Guanylate cyclase" evidence="2">
    <location>
        <begin position="535"/>
        <end position="705"/>
    </location>
</feature>
<feature type="transmembrane region" description="Helical" evidence="1">
    <location>
        <begin position="72"/>
        <end position="92"/>
    </location>
</feature>
<dbReference type="Proteomes" id="UP000219813">
    <property type="component" value="Chromosome 13"/>
</dbReference>
<proteinExistence type="predicted"/>
<dbReference type="SUPFAM" id="SSF55073">
    <property type="entry name" value="Nucleotide cyclase"/>
    <property type="match status" value="1"/>
</dbReference>
<dbReference type="Gene3D" id="3.30.70.1230">
    <property type="entry name" value="Nucleotide cyclase"/>
    <property type="match status" value="1"/>
</dbReference>
<feature type="transmembrane region" description="Helical" evidence="1">
    <location>
        <begin position="242"/>
        <end position="261"/>
    </location>
</feature>
<feature type="transmembrane region" description="Helical" evidence="1">
    <location>
        <begin position="98"/>
        <end position="120"/>
    </location>
</feature>
<dbReference type="PANTHER" id="PTHR43336:SF3">
    <property type="entry name" value="GUANYLATE CYCLASE DOMAIN-CONTAINING PROTEIN"/>
    <property type="match status" value="1"/>
</dbReference>
<dbReference type="InterPro" id="IPR001054">
    <property type="entry name" value="A/G_cyclase"/>
</dbReference>
<reference evidence="3 4" key="1">
    <citation type="submission" date="2016-06" db="EMBL/GenBank/DDBJ databases">
        <authorList>
            <consortium name="Pathogen Informatics"/>
        </authorList>
    </citation>
    <scope>NUCLEOTIDE SEQUENCE [LARGE SCALE GENOMIC DNA]</scope>
</reference>
<dbReference type="GO" id="GO:0035556">
    <property type="term" value="P:intracellular signal transduction"/>
    <property type="evidence" value="ECO:0007669"/>
    <property type="project" value="InterPro"/>
</dbReference>
<name>A0A1D3TDL0_PLAMA</name>
<dbReference type="PROSITE" id="PS50125">
    <property type="entry name" value="GUANYLATE_CYCLASE_2"/>
    <property type="match status" value="1"/>
</dbReference>
<dbReference type="GeneID" id="39871254"/>
<dbReference type="OrthoDB" id="60033at2759"/>